<dbReference type="Pfam" id="PF00512">
    <property type="entry name" value="HisKA"/>
    <property type="match status" value="1"/>
</dbReference>
<comment type="subcellular location">
    <subcellularLocation>
        <location evidence="2">Cell membrane</location>
        <topology evidence="2">Multi-pass membrane protein</topology>
    </subcellularLocation>
</comment>
<feature type="transmembrane region" description="Helical" evidence="10">
    <location>
        <begin position="12"/>
        <end position="35"/>
    </location>
</feature>
<dbReference type="PANTHER" id="PTHR44936:SF10">
    <property type="entry name" value="SENSOR PROTEIN RSTB"/>
    <property type="match status" value="1"/>
</dbReference>
<evidence type="ECO:0000313" key="14">
    <source>
        <dbReference type="Proteomes" id="UP000321523"/>
    </source>
</evidence>
<dbReference type="OrthoDB" id="9784218at2"/>
<dbReference type="Gene3D" id="6.10.340.10">
    <property type="match status" value="1"/>
</dbReference>
<dbReference type="EC" id="2.7.13.3" evidence="3"/>
<feature type="domain" description="Histidine kinase" evidence="11">
    <location>
        <begin position="255"/>
        <end position="461"/>
    </location>
</feature>
<evidence type="ECO:0000256" key="8">
    <source>
        <dbReference type="ARBA" id="ARBA00022777"/>
    </source>
</evidence>
<evidence type="ECO:0000256" key="3">
    <source>
        <dbReference type="ARBA" id="ARBA00012438"/>
    </source>
</evidence>
<dbReference type="InterPro" id="IPR036097">
    <property type="entry name" value="HisK_dim/P_sf"/>
</dbReference>
<accession>A0A512DWK9</accession>
<keyword evidence="10" id="KW-1133">Transmembrane helix</keyword>
<proteinExistence type="predicted"/>
<evidence type="ECO:0000313" key="13">
    <source>
        <dbReference type="EMBL" id="GEO40868.1"/>
    </source>
</evidence>
<dbReference type="SMART" id="SM00388">
    <property type="entry name" value="HisKA"/>
    <property type="match status" value="1"/>
</dbReference>
<dbReference type="AlphaFoldDB" id="A0A512DWK9"/>
<dbReference type="EMBL" id="BJYZ01000024">
    <property type="protein sequence ID" value="GEO40868.1"/>
    <property type="molecule type" value="Genomic_DNA"/>
</dbReference>
<dbReference type="PROSITE" id="PS50109">
    <property type="entry name" value="HIS_KIN"/>
    <property type="match status" value="1"/>
</dbReference>
<gene>
    <name evidence="13" type="ORF">SAE02_50160</name>
</gene>
<sequence>MKSRSLRGSLSAKLLVMTILFVMVAEVLIFAPSVARFRESWLEGRMAAGHLAALTIEAAPDQMVTRELEQKLLTHVGAYAVDLAMSDERIYMLGVSAVPPAAQSYDLRRSMWFDLVGDALRVLVRHDDRVIKIVGASPKDARATVELVLDEAPLRADMIDFASRILLLSVMISLITAGLVFLSLNALMVRPMRRITASMMAFRRDPEDPAATLPHTSRADEIGMAQRELIDMQASLRAALRQKERLAALGTAVTKINHDLRNILSTAALVSERLASSDDPEVRRVTPRLMQSIDRAVELCSQTLAYSRDGVLPLRRSRIPLAELVDEVGTELTPRAGDAGVSWVNRVGDGVIVEADREQLSRALVNLGRNALEAGATEITVSAGSGEGDRLELTVADNGPGLPPRARENLFLPFAGSARAGGTGLGLAIAREVARTHGGDIRLAETSGRGTSFVMELPAVLSVSGISGG</sequence>
<keyword evidence="14" id="KW-1185">Reference proteome</keyword>
<dbReference type="Gene3D" id="3.30.565.10">
    <property type="entry name" value="Histidine kinase-like ATPase, C-terminal domain"/>
    <property type="match status" value="1"/>
</dbReference>
<organism evidence="13 14">
    <name type="scientific">Skermanella aerolata</name>
    <dbReference type="NCBI Taxonomy" id="393310"/>
    <lineage>
        <taxon>Bacteria</taxon>
        <taxon>Pseudomonadati</taxon>
        <taxon>Pseudomonadota</taxon>
        <taxon>Alphaproteobacteria</taxon>
        <taxon>Rhodospirillales</taxon>
        <taxon>Azospirillaceae</taxon>
        <taxon>Skermanella</taxon>
    </lineage>
</organism>
<dbReference type="CDD" id="cd00075">
    <property type="entry name" value="HATPase"/>
    <property type="match status" value="1"/>
</dbReference>
<evidence type="ECO:0000256" key="5">
    <source>
        <dbReference type="ARBA" id="ARBA00022553"/>
    </source>
</evidence>
<dbReference type="GO" id="GO:0000155">
    <property type="term" value="F:phosphorelay sensor kinase activity"/>
    <property type="evidence" value="ECO:0007669"/>
    <property type="project" value="InterPro"/>
</dbReference>
<dbReference type="InterPro" id="IPR003660">
    <property type="entry name" value="HAMP_dom"/>
</dbReference>
<dbReference type="SUPFAM" id="SSF55874">
    <property type="entry name" value="ATPase domain of HSP90 chaperone/DNA topoisomerase II/histidine kinase"/>
    <property type="match status" value="1"/>
</dbReference>
<evidence type="ECO:0000256" key="2">
    <source>
        <dbReference type="ARBA" id="ARBA00004651"/>
    </source>
</evidence>
<evidence type="ECO:0000256" key="10">
    <source>
        <dbReference type="SAM" id="Phobius"/>
    </source>
</evidence>
<dbReference type="GO" id="GO:0005524">
    <property type="term" value="F:ATP binding"/>
    <property type="evidence" value="ECO:0007669"/>
    <property type="project" value="UniProtKB-KW"/>
</dbReference>
<keyword evidence="7" id="KW-0547">Nucleotide-binding</keyword>
<evidence type="ECO:0000256" key="7">
    <source>
        <dbReference type="ARBA" id="ARBA00022741"/>
    </source>
</evidence>
<evidence type="ECO:0000256" key="9">
    <source>
        <dbReference type="ARBA" id="ARBA00022840"/>
    </source>
</evidence>
<dbReference type="PANTHER" id="PTHR44936">
    <property type="entry name" value="SENSOR PROTEIN CREC"/>
    <property type="match status" value="1"/>
</dbReference>
<dbReference type="PRINTS" id="PR00344">
    <property type="entry name" value="BCTRLSENSOR"/>
</dbReference>
<evidence type="ECO:0000256" key="6">
    <source>
        <dbReference type="ARBA" id="ARBA00022679"/>
    </source>
</evidence>
<name>A0A512DWK9_9PROT</name>
<keyword evidence="10" id="KW-0472">Membrane</keyword>
<dbReference type="InterPro" id="IPR004358">
    <property type="entry name" value="Sig_transdc_His_kin-like_C"/>
</dbReference>
<evidence type="ECO:0000256" key="1">
    <source>
        <dbReference type="ARBA" id="ARBA00000085"/>
    </source>
</evidence>
<feature type="transmembrane region" description="Helical" evidence="10">
    <location>
        <begin position="165"/>
        <end position="189"/>
    </location>
</feature>
<dbReference type="Gene3D" id="1.10.287.130">
    <property type="match status" value="1"/>
</dbReference>
<evidence type="ECO:0000256" key="4">
    <source>
        <dbReference type="ARBA" id="ARBA00022475"/>
    </source>
</evidence>
<comment type="catalytic activity">
    <reaction evidence="1">
        <text>ATP + protein L-histidine = ADP + protein N-phospho-L-histidine.</text>
        <dbReference type="EC" id="2.7.13.3"/>
    </reaction>
</comment>
<dbReference type="SUPFAM" id="SSF47384">
    <property type="entry name" value="Homodimeric domain of signal transducing histidine kinase"/>
    <property type="match status" value="1"/>
</dbReference>
<keyword evidence="4" id="KW-1003">Cell membrane</keyword>
<dbReference type="InterPro" id="IPR036890">
    <property type="entry name" value="HATPase_C_sf"/>
</dbReference>
<reference evidence="13 14" key="1">
    <citation type="submission" date="2019-07" db="EMBL/GenBank/DDBJ databases">
        <title>Whole genome shotgun sequence of Skermanella aerolata NBRC 106429.</title>
        <authorList>
            <person name="Hosoyama A."/>
            <person name="Uohara A."/>
            <person name="Ohji S."/>
            <person name="Ichikawa N."/>
        </authorList>
    </citation>
    <scope>NUCLEOTIDE SEQUENCE [LARGE SCALE GENOMIC DNA]</scope>
    <source>
        <strain evidence="13 14">NBRC 106429</strain>
    </source>
</reference>
<evidence type="ECO:0000259" key="12">
    <source>
        <dbReference type="PROSITE" id="PS50885"/>
    </source>
</evidence>
<keyword evidence="10" id="KW-0812">Transmembrane</keyword>
<dbReference type="SMART" id="SM00387">
    <property type="entry name" value="HATPase_c"/>
    <property type="match status" value="1"/>
</dbReference>
<keyword evidence="6" id="KW-0808">Transferase</keyword>
<keyword evidence="5" id="KW-0597">Phosphoprotein</keyword>
<feature type="domain" description="HAMP" evidence="12">
    <location>
        <begin position="186"/>
        <end position="241"/>
    </location>
</feature>
<protein>
    <recommendedName>
        <fullName evidence="3">histidine kinase</fullName>
        <ecNumber evidence="3">2.7.13.3</ecNumber>
    </recommendedName>
</protein>
<dbReference type="InterPro" id="IPR050980">
    <property type="entry name" value="2C_sensor_his_kinase"/>
</dbReference>
<keyword evidence="9" id="KW-0067">ATP-binding</keyword>
<evidence type="ECO:0000259" key="11">
    <source>
        <dbReference type="PROSITE" id="PS50109"/>
    </source>
</evidence>
<dbReference type="PROSITE" id="PS50885">
    <property type="entry name" value="HAMP"/>
    <property type="match status" value="1"/>
</dbReference>
<dbReference type="InterPro" id="IPR003594">
    <property type="entry name" value="HATPase_dom"/>
</dbReference>
<dbReference type="InterPro" id="IPR005467">
    <property type="entry name" value="His_kinase_dom"/>
</dbReference>
<comment type="caution">
    <text evidence="13">The sequence shown here is derived from an EMBL/GenBank/DDBJ whole genome shotgun (WGS) entry which is preliminary data.</text>
</comment>
<dbReference type="GO" id="GO:0005886">
    <property type="term" value="C:plasma membrane"/>
    <property type="evidence" value="ECO:0007669"/>
    <property type="project" value="UniProtKB-SubCell"/>
</dbReference>
<dbReference type="Proteomes" id="UP000321523">
    <property type="component" value="Unassembled WGS sequence"/>
</dbReference>
<dbReference type="Pfam" id="PF02518">
    <property type="entry name" value="HATPase_c"/>
    <property type="match status" value="1"/>
</dbReference>
<dbReference type="InterPro" id="IPR003661">
    <property type="entry name" value="HisK_dim/P_dom"/>
</dbReference>
<keyword evidence="8" id="KW-0418">Kinase</keyword>
<dbReference type="RefSeq" id="WP_044431800.1">
    <property type="nucleotide sequence ID" value="NZ_BJYZ01000024.1"/>
</dbReference>